<dbReference type="EMBL" id="RQFO01000009">
    <property type="protein sequence ID" value="TGL04016.1"/>
    <property type="molecule type" value="Genomic_DNA"/>
</dbReference>
<evidence type="ECO:0000313" key="3">
    <source>
        <dbReference type="Proteomes" id="UP000297465"/>
    </source>
</evidence>
<dbReference type="RefSeq" id="WP_135574623.1">
    <property type="nucleotide sequence ID" value="NZ_RQFN01000031.1"/>
</dbReference>
<evidence type="ECO:0000313" key="2">
    <source>
        <dbReference type="EMBL" id="TGL04016.1"/>
    </source>
</evidence>
<sequence>MASVPLLKKNCRGTELFNSFFILGRVLIFHISKSAFSLLRTKFIFLKQIKILNFFSVFLFFLVGSILAEPTFQEKTKQTKPSELVKRDLHSEIVIPVIGLNLHLFADQKSDVLRKLKFGEPVSFDRESLESPKEDWIPVKLEDGLSGFIKRSVVRSVPPKQYLSTLLFEAERMILSKNIDFAAKGEITDTIFSISATGKFTGDDFIFIRAKAGFFLKKTIDLMNEKGIKPDNDPGTLEFLKRHQTKLLYDYSYGKYYVDSNYFWKLLEAYPKTKHSDYAGYLATESIPVLECGTDLKCRLEEMRKGKLRYIYLFPTGNYINLYTKDLVNNLQSMTKDPDSIPCFAPVSEGIKSEINQMIRYASEIGPREKKQILPHLQILKKECFR</sequence>
<evidence type="ECO:0000256" key="1">
    <source>
        <dbReference type="SAM" id="Phobius"/>
    </source>
</evidence>
<feature type="transmembrane region" description="Helical" evidence="1">
    <location>
        <begin position="51"/>
        <end position="68"/>
    </location>
</feature>
<proteinExistence type="predicted"/>
<gene>
    <name evidence="2" type="ORF">EHQ31_07920</name>
</gene>
<name>A0ABY2LU71_9LEPT</name>
<feature type="transmembrane region" description="Helical" evidence="1">
    <location>
        <begin position="20"/>
        <end position="39"/>
    </location>
</feature>
<keyword evidence="1" id="KW-1133">Transmembrane helix</keyword>
<dbReference type="Proteomes" id="UP000297465">
    <property type="component" value="Unassembled WGS sequence"/>
</dbReference>
<keyword evidence="1" id="KW-0472">Membrane</keyword>
<comment type="caution">
    <text evidence="2">The sequence shown here is derived from an EMBL/GenBank/DDBJ whole genome shotgun (WGS) entry which is preliminary data.</text>
</comment>
<protein>
    <submittedName>
        <fullName evidence="2">SH3 domain-containing protein</fullName>
    </submittedName>
</protein>
<reference evidence="3" key="1">
    <citation type="journal article" date="2019" name="PLoS Negl. Trop. Dis.">
        <title>Revisiting the worldwide diversity of Leptospira species in the environment.</title>
        <authorList>
            <person name="Vincent A.T."/>
            <person name="Schiettekatte O."/>
            <person name="Bourhy P."/>
            <person name="Veyrier F.J."/>
            <person name="Picardeau M."/>
        </authorList>
    </citation>
    <scope>NUCLEOTIDE SEQUENCE [LARGE SCALE GENOMIC DNA]</scope>
    <source>
        <strain evidence="3">201800278</strain>
    </source>
</reference>
<organism evidence="2 3">
    <name type="scientific">Leptospira montravelensis</name>
    <dbReference type="NCBI Taxonomy" id="2484961"/>
    <lineage>
        <taxon>Bacteria</taxon>
        <taxon>Pseudomonadati</taxon>
        <taxon>Spirochaetota</taxon>
        <taxon>Spirochaetia</taxon>
        <taxon>Leptospirales</taxon>
        <taxon>Leptospiraceae</taxon>
        <taxon>Leptospira</taxon>
    </lineage>
</organism>
<keyword evidence="3" id="KW-1185">Reference proteome</keyword>
<keyword evidence="1" id="KW-0812">Transmembrane</keyword>
<accession>A0ABY2LU71</accession>